<sequence>MVYSQFPIDEVSVSDLRLDVSNYRFPIDQPSEHAAMNYLFAASDVMEVVRLILPDGYVDNELPLVVEEDGGFVILEGNRRLSALRALLDPSLVPSHQTEIEHLLRRYPLEAADLPEKIRVMRFPDREAAAPVLARLHIGENKRRWNLDEQAKFVFAQLTDGITVRALKEQLPAIKDVVRLIRMGNVRQMLGEISFGDPALEEYAVSSKLPMSAFEYAYRNSAIQSAIGIAFDDEGNLTSRPSTDAHVAALARLLRGFKAGELNTRRGLKVGTDDFRRLIDEMRGTSAQAQDEPPAAAATSDASNAGDAGSGGTRPGGSGPAAAPGRPSGEPGSAAAAGDQTSRRGPNSPETKKTLDFAGIDEEPLPLPLKHRVRELRRIEVAQFPAAAAMLMRSVLESAIKEHYGVKGGPAATGMLSDVMVRITSDYNQDKQFANAISTINRKGRGASTVPGSGEWFNMVSHSVNIDVNGRQVHEAWRVVFPLVRFLLKRP</sequence>
<organism evidence="2 3">
    <name type="scientific">Kribbella flavida (strain DSM 17836 / JCM 10339 / NBRC 14399)</name>
    <dbReference type="NCBI Taxonomy" id="479435"/>
    <lineage>
        <taxon>Bacteria</taxon>
        <taxon>Bacillati</taxon>
        <taxon>Actinomycetota</taxon>
        <taxon>Actinomycetes</taxon>
        <taxon>Propionibacteriales</taxon>
        <taxon>Kribbellaceae</taxon>
        <taxon>Kribbella</taxon>
    </lineage>
</organism>
<accession>D2PUI7</accession>
<reference evidence="3" key="1">
    <citation type="submission" date="2009-09" db="EMBL/GenBank/DDBJ databases">
        <title>The complete genome of Kribbella flavida DSM 17836.</title>
        <authorList>
            <consortium name="US DOE Joint Genome Institute (JGI-PGF)"/>
            <person name="Lucas S."/>
            <person name="Copeland A."/>
            <person name="Lapidus A."/>
            <person name="Glavina del Rio T."/>
            <person name="Dalin E."/>
            <person name="Tice H."/>
            <person name="Bruce D."/>
            <person name="Goodwin L."/>
            <person name="Pitluck S."/>
            <person name="Kyrpides N."/>
            <person name="Mavromatis K."/>
            <person name="Ivanova N."/>
            <person name="Saunders E."/>
            <person name="Brettin T."/>
            <person name="Detter J.C."/>
            <person name="Han C."/>
            <person name="Larimer F."/>
            <person name="Land M."/>
            <person name="Hauser L."/>
            <person name="Markowitz V."/>
            <person name="Cheng J.-F."/>
            <person name="Hugenholtz P."/>
            <person name="Woyke T."/>
            <person name="Wu D."/>
            <person name="Pukall R."/>
            <person name="Klenk H.-P."/>
            <person name="Eisen J.A."/>
        </authorList>
    </citation>
    <scope>NUCLEOTIDE SEQUENCE [LARGE SCALE GENOMIC DNA]</scope>
    <source>
        <strain evidence="3">DSM 17836 / JCM 10339 / NBRC 14399</strain>
    </source>
</reference>
<dbReference type="EMBL" id="CP001736">
    <property type="protein sequence ID" value="ADB29505.1"/>
    <property type="molecule type" value="Genomic_DNA"/>
</dbReference>
<evidence type="ECO:0008006" key="4">
    <source>
        <dbReference type="Google" id="ProtNLM"/>
    </source>
</evidence>
<name>D2PUI7_KRIFD</name>
<evidence type="ECO:0000313" key="3">
    <source>
        <dbReference type="Proteomes" id="UP000007967"/>
    </source>
</evidence>
<dbReference type="HOGENOM" id="CLU_555263_0_0_11"/>
<dbReference type="eggNOG" id="COG3170">
    <property type="taxonomic scope" value="Bacteria"/>
</dbReference>
<dbReference type="RefSeq" id="WP_012918062.1">
    <property type="nucleotide sequence ID" value="NC_013729.1"/>
</dbReference>
<dbReference type="AlphaFoldDB" id="D2PUI7"/>
<dbReference type="KEGG" id="kfl:Kfla_0381"/>
<feature type="region of interest" description="Disordered" evidence="1">
    <location>
        <begin position="284"/>
        <end position="359"/>
    </location>
</feature>
<keyword evidence="3" id="KW-1185">Reference proteome</keyword>
<dbReference type="OrthoDB" id="4828114at2"/>
<evidence type="ECO:0000313" key="2">
    <source>
        <dbReference type="EMBL" id="ADB29505.1"/>
    </source>
</evidence>
<dbReference type="STRING" id="479435.Kfla_0381"/>
<dbReference type="Proteomes" id="UP000007967">
    <property type="component" value="Chromosome"/>
</dbReference>
<protein>
    <recommendedName>
        <fullName evidence="4">ParB/Sulfiredoxin domain-containing protein</fullName>
    </recommendedName>
</protein>
<evidence type="ECO:0000256" key="1">
    <source>
        <dbReference type="SAM" id="MobiDB-lite"/>
    </source>
</evidence>
<feature type="compositionally biased region" description="Gly residues" evidence="1">
    <location>
        <begin position="308"/>
        <end position="319"/>
    </location>
</feature>
<feature type="compositionally biased region" description="Low complexity" evidence="1">
    <location>
        <begin position="320"/>
        <end position="338"/>
    </location>
</feature>
<proteinExistence type="predicted"/>
<feature type="compositionally biased region" description="Low complexity" evidence="1">
    <location>
        <begin position="287"/>
        <end position="307"/>
    </location>
</feature>
<reference evidence="2 3" key="2">
    <citation type="journal article" date="2010" name="Stand. Genomic Sci.">
        <title>Complete genome sequence of Kribbella flavida type strain (IFO 14399).</title>
        <authorList>
            <person name="Pukall R."/>
            <person name="Lapidus A."/>
            <person name="Glavina Del Rio T."/>
            <person name="Copeland A."/>
            <person name="Tice H."/>
            <person name="Cheng J.-F."/>
            <person name="Lucas S."/>
            <person name="Chen F."/>
            <person name="Nolan M."/>
            <person name="LaButti K."/>
            <person name="Pati A."/>
            <person name="Ivanova N."/>
            <person name="Mavrommatis K."/>
            <person name="Mikhailova N."/>
            <person name="Pitluck S."/>
            <person name="Bruce D."/>
            <person name="Goodwin L."/>
            <person name="Land M."/>
            <person name="Hauser L."/>
            <person name="Chang Y.-J."/>
            <person name="Jeffries C.D."/>
            <person name="Chen A."/>
            <person name="Palaniappan K."/>
            <person name="Chain P."/>
            <person name="Rohde M."/>
            <person name="Goeker M."/>
            <person name="Bristow J."/>
            <person name="Eisen J.A."/>
            <person name="Markowitz V."/>
            <person name="Hugenholtz P."/>
            <person name="Kyrpides N.C."/>
            <person name="Klenk H.-P."/>
            <person name="Brettin T."/>
        </authorList>
    </citation>
    <scope>NUCLEOTIDE SEQUENCE [LARGE SCALE GENOMIC DNA]</scope>
    <source>
        <strain evidence="3">DSM 17836 / JCM 10339 / NBRC 14399</strain>
    </source>
</reference>
<feature type="compositionally biased region" description="Polar residues" evidence="1">
    <location>
        <begin position="339"/>
        <end position="349"/>
    </location>
</feature>
<gene>
    <name evidence="2" type="ordered locus">Kfla_0381</name>
</gene>